<keyword evidence="4" id="KW-0378">Hydrolase</keyword>
<dbReference type="EMBL" id="DXCV01000026">
    <property type="protein sequence ID" value="HIY87634.1"/>
    <property type="molecule type" value="Genomic_DNA"/>
</dbReference>
<evidence type="ECO:0000256" key="2">
    <source>
        <dbReference type="SAM" id="SignalP"/>
    </source>
</evidence>
<organism evidence="4 5">
    <name type="scientific">Candidatus Bacteroides pullicola</name>
    <dbReference type="NCBI Taxonomy" id="2838475"/>
    <lineage>
        <taxon>Bacteria</taxon>
        <taxon>Pseudomonadati</taxon>
        <taxon>Bacteroidota</taxon>
        <taxon>Bacteroidia</taxon>
        <taxon>Bacteroidales</taxon>
        <taxon>Bacteroidaceae</taxon>
        <taxon>Bacteroides</taxon>
    </lineage>
</organism>
<dbReference type="GO" id="GO:0004553">
    <property type="term" value="F:hydrolase activity, hydrolyzing O-glycosyl compounds"/>
    <property type="evidence" value="ECO:0007669"/>
    <property type="project" value="InterPro"/>
</dbReference>
<feature type="domain" description="GH16" evidence="3">
    <location>
        <begin position="28"/>
        <end position="261"/>
    </location>
</feature>
<dbReference type="InterPro" id="IPR013320">
    <property type="entry name" value="ConA-like_dom_sf"/>
</dbReference>
<dbReference type="SUPFAM" id="SSF49899">
    <property type="entry name" value="Concanavalin A-like lectins/glucanases"/>
    <property type="match status" value="1"/>
</dbReference>
<dbReference type="PROSITE" id="PS51762">
    <property type="entry name" value="GH16_2"/>
    <property type="match status" value="1"/>
</dbReference>
<dbReference type="AlphaFoldDB" id="A0A9D1ZHH9"/>
<gene>
    <name evidence="4" type="ORF">H9824_02880</name>
</gene>
<evidence type="ECO:0000313" key="5">
    <source>
        <dbReference type="Proteomes" id="UP000886851"/>
    </source>
</evidence>
<dbReference type="PANTHER" id="PTHR10963">
    <property type="entry name" value="GLYCOSYL HYDROLASE-RELATED"/>
    <property type="match status" value="1"/>
</dbReference>
<dbReference type="InterPro" id="IPR000757">
    <property type="entry name" value="Beta-glucanase-like"/>
</dbReference>
<evidence type="ECO:0000313" key="4">
    <source>
        <dbReference type="EMBL" id="HIY87634.1"/>
    </source>
</evidence>
<feature type="signal peptide" evidence="2">
    <location>
        <begin position="1"/>
        <end position="21"/>
    </location>
</feature>
<dbReference type="Gene3D" id="2.60.120.200">
    <property type="match status" value="1"/>
</dbReference>
<protein>
    <submittedName>
        <fullName evidence="4">Glycoside hydrolase family 16 protein</fullName>
    </submittedName>
</protein>
<feature type="chain" id="PRO_5039081591" evidence="2">
    <location>
        <begin position="22"/>
        <end position="265"/>
    </location>
</feature>
<reference evidence="4" key="1">
    <citation type="journal article" date="2021" name="PeerJ">
        <title>Extensive microbial diversity within the chicken gut microbiome revealed by metagenomics and culture.</title>
        <authorList>
            <person name="Gilroy R."/>
            <person name="Ravi A."/>
            <person name="Getino M."/>
            <person name="Pursley I."/>
            <person name="Horton D.L."/>
            <person name="Alikhan N.F."/>
            <person name="Baker D."/>
            <person name="Gharbi K."/>
            <person name="Hall N."/>
            <person name="Watson M."/>
            <person name="Adriaenssens E.M."/>
            <person name="Foster-Nyarko E."/>
            <person name="Jarju S."/>
            <person name="Secka A."/>
            <person name="Antonio M."/>
            <person name="Oren A."/>
            <person name="Chaudhuri R.R."/>
            <person name="La Ragione R."/>
            <person name="Hildebrand F."/>
            <person name="Pallen M.J."/>
        </authorList>
    </citation>
    <scope>NUCLEOTIDE SEQUENCE</scope>
    <source>
        <strain evidence="4">Gambia2-208</strain>
    </source>
</reference>
<reference evidence="4" key="2">
    <citation type="submission" date="2021-04" db="EMBL/GenBank/DDBJ databases">
        <authorList>
            <person name="Gilroy R."/>
        </authorList>
    </citation>
    <scope>NUCLEOTIDE SEQUENCE</scope>
    <source>
        <strain evidence="4">Gambia2-208</strain>
    </source>
</reference>
<dbReference type="GO" id="GO:0005975">
    <property type="term" value="P:carbohydrate metabolic process"/>
    <property type="evidence" value="ECO:0007669"/>
    <property type="project" value="InterPro"/>
</dbReference>
<dbReference type="Proteomes" id="UP000886851">
    <property type="component" value="Unassembled WGS sequence"/>
</dbReference>
<comment type="similarity">
    <text evidence="1">Belongs to the glycosyl hydrolase 16 family.</text>
</comment>
<comment type="caution">
    <text evidence="4">The sequence shown here is derived from an EMBL/GenBank/DDBJ whole genome shotgun (WGS) entry which is preliminary data.</text>
</comment>
<dbReference type="Pfam" id="PF00722">
    <property type="entry name" value="Glyco_hydro_16"/>
    <property type="match status" value="1"/>
</dbReference>
<dbReference type="InterPro" id="IPR050546">
    <property type="entry name" value="Glycosyl_Hydrlase_16"/>
</dbReference>
<name>A0A9D1ZHH9_9BACE</name>
<sequence length="265" mass="30151">MKTKKWMSALCGCCLALAAQAQQATYDLVWEDNFNETNFDTCYWSKIPRGGSDWNRHMSDADNLYAVKDGNLVLRGIHNNGTVPTDTARYLTGGLYTKDKFYIGHGKVEVCARLGRAQGAWPAIWMLPEKAQWPNGGEIDIMEHLNHDTIAYQTVHSYYTHVLGHKQNPPHGGIGPIDRDGYNVYAVEILPDSLVFSINGRRTFAYPRIETTEKGQYPFGTPFYLLVDMQIEGVWVGRALPEELPVEMWVDWVKVYKLREEQTGE</sequence>
<proteinExistence type="inferred from homology"/>
<dbReference type="CDD" id="cd08023">
    <property type="entry name" value="GH16_laminarinase_like"/>
    <property type="match status" value="1"/>
</dbReference>
<dbReference type="PANTHER" id="PTHR10963:SF55">
    <property type="entry name" value="GLYCOSIDE HYDROLASE FAMILY 16 PROTEIN"/>
    <property type="match status" value="1"/>
</dbReference>
<keyword evidence="2" id="KW-0732">Signal</keyword>
<evidence type="ECO:0000256" key="1">
    <source>
        <dbReference type="ARBA" id="ARBA00006865"/>
    </source>
</evidence>
<evidence type="ECO:0000259" key="3">
    <source>
        <dbReference type="PROSITE" id="PS51762"/>
    </source>
</evidence>
<accession>A0A9D1ZHH9</accession>